<proteinExistence type="predicted"/>
<dbReference type="InterPro" id="IPR001763">
    <property type="entry name" value="Rhodanese-like_dom"/>
</dbReference>
<dbReference type="OrthoDB" id="496335at2759"/>
<feature type="compositionally biased region" description="Basic and acidic residues" evidence="1">
    <location>
        <begin position="249"/>
        <end position="264"/>
    </location>
</feature>
<dbReference type="AlphaFoldDB" id="A0A388M8G7"/>
<dbReference type="InterPro" id="IPR036873">
    <property type="entry name" value="Rhodanese-like_dom_sf"/>
</dbReference>
<dbReference type="InterPro" id="IPR043186">
    <property type="entry name" value="Str14"/>
</dbReference>
<dbReference type="SMART" id="SM00450">
    <property type="entry name" value="RHOD"/>
    <property type="match status" value="1"/>
</dbReference>
<name>A0A388M8G7_CHABU</name>
<dbReference type="SUPFAM" id="SSF52821">
    <property type="entry name" value="Rhodanese/Cell cycle control phosphatase"/>
    <property type="match status" value="1"/>
</dbReference>
<dbReference type="GO" id="GO:0009507">
    <property type="term" value="C:chloroplast"/>
    <property type="evidence" value="ECO:0007669"/>
    <property type="project" value="TreeGrafter"/>
</dbReference>
<evidence type="ECO:0000313" key="3">
    <source>
        <dbReference type="EMBL" id="GBG90759.1"/>
    </source>
</evidence>
<dbReference type="Gene3D" id="3.40.250.10">
    <property type="entry name" value="Rhodanese-like domain"/>
    <property type="match status" value="1"/>
</dbReference>
<feature type="region of interest" description="Disordered" evidence="1">
    <location>
        <begin position="195"/>
        <end position="264"/>
    </location>
</feature>
<evidence type="ECO:0000256" key="1">
    <source>
        <dbReference type="SAM" id="MobiDB-lite"/>
    </source>
</evidence>
<dbReference type="STRING" id="69332.A0A388M8G7"/>
<keyword evidence="4" id="KW-1185">Reference proteome</keyword>
<dbReference type="CDD" id="cd00158">
    <property type="entry name" value="RHOD"/>
    <property type="match status" value="1"/>
</dbReference>
<gene>
    <name evidence="3" type="ORF">CBR_g51265</name>
</gene>
<feature type="compositionally biased region" description="Low complexity" evidence="1">
    <location>
        <begin position="195"/>
        <end position="224"/>
    </location>
</feature>
<accession>A0A388M8G7</accession>
<protein>
    <recommendedName>
        <fullName evidence="2">Rhodanese domain-containing protein</fullName>
    </recommendedName>
</protein>
<feature type="domain" description="Rhodanese" evidence="2">
    <location>
        <begin position="431"/>
        <end position="579"/>
    </location>
</feature>
<feature type="compositionally biased region" description="Acidic residues" evidence="1">
    <location>
        <begin position="233"/>
        <end position="248"/>
    </location>
</feature>
<dbReference type="PROSITE" id="PS50206">
    <property type="entry name" value="RHODANESE_3"/>
    <property type="match status" value="1"/>
</dbReference>
<comment type="caution">
    <text evidence="3">The sequence shown here is derived from an EMBL/GenBank/DDBJ whole genome shotgun (WGS) entry which is preliminary data.</text>
</comment>
<evidence type="ECO:0000259" key="2">
    <source>
        <dbReference type="PROSITE" id="PS50206"/>
    </source>
</evidence>
<dbReference type="EMBL" id="BFEA01000838">
    <property type="protein sequence ID" value="GBG90759.1"/>
    <property type="molecule type" value="Genomic_DNA"/>
</dbReference>
<reference evidence="3 4" key="1">
    <citation type="journal article" date="2018" name="Cell">
        <title>The Chara Genome: Secondary Complexity and Implications for Plant Terrestrialization.</title>
        <authorList>
            <person name="Nishiyama T."/>
            <person name="Sakayama H."/>
            <person name="Vries J.D."/>
            <person name="Buschmann H."/>
            <person name="Saint-Marcoux D."/>
            <person name="Ullrich K.K."/>
            <person name="Haas F.B."/>
            <person name="Vanderstraeten L."/>
            <person name="Becker D."/>
            <person name="Lang D."/>
            <person name="Vosolsobe S."/>
            <person name="Rombauts S."/>
            <person name="Wilhelmsson P.K.I."/>
            <person name="Janitza P."/>
            <person name="Kern R."/>
            <person name="Heyl A."/>
            <person name="Rumpler F."/>
            <person name="Villalobos L.I.A.C."/>
            <person name="Clay J.M."/>
            <person name="Skokan R."/>
            <person name="Toyoda A."/>
            <person name="Suzuki Y."/>
            <person name="Kagoshima H."/>
            <person name="Schijlen E."/>
            <person name="Tajeshwar N."/>
            <person name="Catarino B."/>
            <person name="Hetherington A.J."/>
            <person name="Saltykova A."/>
            <person name="Bonnot C."/>
            <person name="Breuninger H."/>
            <person name="Symeonidi A."/>
            <person name="Radhakrishnan G.V."/>
            <person name="Van Nieuwerburgh F."/>
            <person name="Deforce D."/>
            <person name="Chang C."/>
            <person name="Karol K.G."/>
            <person name="Hedrich R."/>
            <person name="Ulvskov P."/>
            <person name="Glockner G."/>
            <person name="Delwiche C.F."/>
            <person name="Petrasek J."/>
            <person name="Van de Peer Y."/>
            <person name="Friml J."/>
            <person name="Beilby M."/>
            <person name="Dolan L."/>
            <person name="Kohara Y."/>
            <person name="Sugano S."/>
            <person name="Fujiyama A."/>
            <person name="Delaux P.-M."/>
            <person name="Quint M."/>
            <person name="TheiBen G."/>
            <person name="Hagemann M."/>
            <person name="Harholt J."/>
            <person name="Dunand C."/>
            <person name="Zachgo S."/>
            <person name="Langdale J."/>
            <person name="Maumus F."/>
            <person name="Straeten D.V.D."/>
            <person name="Gould S.B."/>
            <person name="Rensing S.A."/>
        </authorList>
    </citation>
    <scope>NUCLEOTIDE SEQUENCE [LARGE SCALE GENOMIC DNA]</scope>
    <source>
        <strain evidence="3 4">S276</strain>
    </source>
</reference>
<sequence length="582" mass="63713">MIGARCFSAAPGCPMIDALTWHLRPANDGLPVGWQTEAMLRMCSNRDRDGMMTDRRGRRTRVLRWDRWDRDIGSRSQWTDDKCCTSLMGLVGRSVVQAGGRAAVSCSWSGSPAATDRSHDGHCAPERFDYGLRQNGYPSFVFFPITVIERPVARRSQGRPRGSRIYLTADVARAAASVEAGLPRRITKCQAGTDEAYSSCSSSSSPSPSPSSSSLMVSSSSSSAESERRREEEEGEMEEGKEEEAGEEEGGRLPKAEESSSDESKSGFWYETFVMTRDQKLEKLRRDSASAGRVRTSFENAFAYTSWIDVHRVLVERKLKSIPPEQAIRLTGMGKLGGKLEADKLDKLGGKLEADKLGKLGGKLEVELGGELEDDKLGKLGKLEADKLDELGGKLEVEVGGKLEEDKLGQSGKLEADKLEADKLELESAVVGGTAVLLDVRESVDFAKLHASGAKNAPLFRLIEGNSLQANMRRLGYALITDFAGTERNPRFVDEALAAVDGDKERTVIVMCSRGGSLETVVERKGPKPKSFKDPMRAFGIQSRSLKACYELQQEGFKNVLHLKGGLSNWSYEGFPVEGTNT</sequence>
<organism evidence="3 4">
    <name type="scientific">Chara braunii</name>
    <name type="common">Braun's stonewort</name>
    <dbReference type="NCBI Taxonomy" id="69332"/>
    <lineage>
        <taxon>Eukaryota</taxon>
        <taxon>Viridiplantae</taxon>
        <taxon>Streptophyta</taxon>
        <taxon>Charophyceae</taxon>
        <taxon>Charales</taxon>
        <taxon>Characeae</taxon>
        <taxon>Chara</taxon>
    </lineage>
</organism>
<dbReference type="PANTHER" id="PTHR44920:SF2">
    <property type="entry name" value="RHODANESE DOMAIN-CONTAINING PROTEIN"/>
    <property type="match status" value="1"/>
</dbReference>
<dbReference type="Proteomes" id="UP000265515">
    <property type="component" value="Unassembled WGS sequence"/>
</dbReference>
<evidence type="ECO:0000313" key="4">
    <source>
        <dbReference type="Proteomes" id="UP000265515"/>
    </source>
</evidence>
<dbReference type="Gramene" id="GBG90759">
    <property type="protein sequence ID" value="GBG90759"/>
    <property type="gene ID" value="CBR_g51265"/>
</dbReference>
<dbReference type="PANTHER" id="PTHR44920">
    <property type="entry name" value="RHODANESE-LIKE DOMAIN-CONTAINING PROTEIN 14, CHLOROPLASTIC-RELATED"/>
    <property type="match status" value="1"/>
</dbReference>